<gene>
    <name evidence="1" type="ORF">HNQ70_001174</name>
</gene>
<dbReference type="SUPFAM" id="SSF47616">
    <property type="entry name" value="GST C-terminal domain-like"/>
    <property type="match status" value="1"/>
</dbReference>
<dbReference type="GO" id="GO:0016740">
    <property type="term" value="F:transferase activity"/>
    <property type="evidence" value="ECO:0007669"/>
    <property type="project" value="UniProtKB-KW"/>
</dbReference>
<name>A0A7W8HH64_9BURK</name>
<comment type="caution">
    <text evidence="1">The sequence shown here is derived from an EMBL/GenBank/DDBJ whole genome shotgun (WGS) entry which is preliminary data.</text>
</comment>
<dbReference type="AlphaFoldDB" id="A0A7W8HH64"/>
<keyword evidence="1" id="KW-0808">Transferase</keyword>
<proteinExistence type="predicted"/>
<dbReference type="Proteomes" id="UP000532440">
    <property type="component" value="Unassembled WGS sequence"/>
</dbReference>
<evidence type="ECO:0000313" key="1">
    <source>
        <dbReference type="EMBL" id="MBB5271170.1"/>
    </source>
</evidence>
<reference evidence="1 2" key="1">
    <citation type="submission" date="2020-08" db="EMBL/GenBank/DDBJ databases">
        <title>Genomic Encyclopedia of Type Strains, Phase IV (KMG-IV): sequencing the most valuable type-strain genomes for metagenomic binning, comparative biology and taxonomic classification.</title>
        <authorList>
            <person name="Goeker M."/>
        </authorList>
    </citation>
    <scope>NUCLEOTIDE SEQUENCE [LARGE SCALE GENOMIC DNA]</scope>
    <source>
        <strain evidence="1 2">DSM 29781</strain>
    </source>
</reference>
<dbReference type="EMBL" id="JACHGB010000002">
    <property type="protein sequence ID" value="MBB5271170.1"/>
    <property type="molecule type" value="Genomic_DNA"/>
</dbReference>
<accession>A0A7W8HH64</accession>
<dbReference type="RefSeq" id="WP_183965195.1">
    <property type="nucleotide sequence ID" value="NZ_BAABEW010000017.1"/>
</dbReference>
<protein>
    <submittedName>
        <fullName evidence="1">Glutathione S-transferase</fullName>
    </submittedName>
</protein>
<dbReference type="Gene3D" id="1.20.1050.10">
    <property type="match status" value="1"/>
</dbReference>
<sequence>MTRKIRLTDTVIDYLSIEEARRRPGLRLVLGAYTVPGPWREACKGIFHVKGIPYASVSTADPGRADGEFGMAGADSQLRDWTGQSSAPVAIWNDEKPCSTWIEQLQLAERLAPTPSLLPQGVDERALTFGLCHELAGRDGFGWTRRIGMIHDNLAGLADDHPSRAFWQHMAAKYGYTPDSGAAASARLAGIVRAFARRIEAQRDAGRRYLVGDRLSAVDIHWACFVGMISPMDEERCPMASSFRASYTNPYPEVQAALSPLLLEHRDFVYETHLELPVRF</sequence>
<organism evidence="1 2">
    <name type="scientific">Quisquiliibacterium transsilvanicum</name>
    <dbReference type="NCBI Taxonomy" id="1549638"/>
    <lineage>
        <taxon>Bacteria</taxon>
        <taxon>Pseudomonadati</taxon>
        <taxon>Pseudomonadota</taxon>
        <taxon>Betaproteobacteria</taxon>
        <taxon>Burkholderiales</taxon>
        <taxon>Burkholderiaceae</taxon>
        <taxon>Quisquiliibacterium</taxon>
    </lineage>
</organism>
<evidence type="ECO:0000313" key="2">
    <source>
        <dbReference type="Proteomes" id="UP000532440"/>
    </source>
</evidence>
<dbReference type="InterPro" id="IPR036282">
    <property type="entry name" value="Glutathione-S-Trfase_C_sf"/>
</dbReference>
<keyword evidence="2" id="KW-1185">Reference proteome</keyword>